<dbReference type="FunFam" id="3.40.1090.10:FF:000017">
    <property type="entry name" value="Patatin-like phospholipase domain-containing protein 2"/>
    <property type="match status" value="1"/>
</dbReference>
<dbReference type="PROSITE" id="PS51635">
    <property type="entry name" value="PNPLA"/>
    <property type="match status" value="1"/>
</dbReference>
<organism evidence="7">
    <name type="scientific">Culicoides sonorensis</name>
    <name type="common">Biting midge</name>
    <dbReference type="NCBI Taxonomy" id="179676"/>
    <lineage>
        <taxon>Eukaryota</taxon>
        <taxon>Metazoa</taxon>
        <taxon>Ecdysozoa</taxon>
        <taxon>Arthropoda</taxon>
        <taxon>Hexapoda</taxon>
        <taxon>Insecta</taxon>
        <taxon>Pterygota</taxon>
        <taxon>Neoptera</taxon>
        <taxon>Endopterygota</taxon>
        <taxon>Diptera</taxon>
        <taxon>Nematocera</taxon>
        <taxon>Chironomoidea</taxon>
        <taxon>Ceratopogonidae</taxon>
        <taxon>Ceratopogoninae</taxon>
        <taxon>Culicoides</taxon>
        <taxon>Monoculicoides</taxon>
    </lineage>
</organism>
<dbReference type="SUPFAM" id="SSF52151">
    <property type="entry name" value="FabD/lysophospholipase-like"/>
    <property type="match status" value="1"/>
</dbReference>
<dbReference type="GO" id="GO:0016020">
    <property type="term" value="C:membrane"/>
    <property type="evidence" value="ECO:0007669"/>
    <property type="project" value="TreeGrafter"/>
</dbReference>
<dbReference type="PANTHER" id="PTHR12406">
    <property type="entry name" value="CALCIUM-INDEPENDENT PHOSPHOLIPASE A2 IPLA2 -RELATED"/>
    <property type="match status" value="1"/>
</dbReference>
<dbReference type="Pfam" id="PF01734">
    <property type="entry name" value="Patatin"/>
    <property type="match status" value="1"/>
</dbReference>
<dbReference type="InterPro" id="IPR033562">
    <property type="entry name" value="PLPL"/>
</dbReference>
<feature type="domain" description="PNPLA" evidence="6">
    <location>
        <begin position="3"/>
        <end position="170"/>
    </location>
</feature>
<gene>
    <name evidence="7" type="primary">CSON015092</name>
</gene>
<evidence type="ECO:0000313" key="8">
    <source>
        <dbReference type="EMBL" id="SSX19592.1"/>
    </source>
</evidence>
<feature type="short sequence motif" description="GXSXG" evidence="4">
    <location>
        <begin position="36"/>
        <end position="40"/>
    </location>
</feature>
<dbReference type="GO" id="GO:0005737">
    <property type="term" value="C:cytoplasm"/>
    <property type="evidence" value="ECO:0007669"/>
    <property type="project" value="TreeGrafter"/>
</dbReference>
<evidence type="ECO:0000256" key="2">
    <source>
        <dbReference type="ARBA" id="ARBA00022801"/>
    </source>
</evidence>
<sequence length="657" mass="74055">MNLSFAGCGFLGIYHVGVAVCFKKYAPHLLLDKISGASAGALAACCLLCDMPLGEMTSDFFRVVNEARQHSLGPFSPSFNIQTCLLEGLQKFLPEDAHERVNGKLHISLTRVYDGKNVIVSQYNSREDLLNALLCACFIPVFSGILPPRFHGVRYMDGAFSDNLPTIDENTVTVSPFCGESDICPRDNSWQMFHVNWANTSIEISKQNMNRFTRILFPPRPEILSKMCQSGFDDALRFLHRNNLINCARCLAVQSTFVVTKAESEQPEYDPECEECIEQRKEAKEGFMPETVLTVFQTYINQANKGLMNWIFRHKSTRLLKTALALPATLPADILCATLSKLLLTLNRLVGFANYTIERTELKFQLVARLIENTMSATSDSNVKVVEDDIRRIMKTAPTVGHLIYSLTKYLLESLNIILVQSRNKHQKMTANVTCELELTEYSKRGSSQHKKLGRHESKVDIVVDSGQPNMTEYIPNPSSVTNTPYHTAGSSTDLDAFEHILEVTSNQEAVYAFYWTDENNKVKVTEIFDMTNNDDPAIQAASDRQDNNQVGYNSEWEANHQSYSHLPESQSQPNLYSYNSSDSINSDISRWQPHSVQPSRRSLHTNIQIDDDEEASLSESDAFFQPEADQSRLIEMNNNNNSSHRTASSRSLIEQS</sequence>
<dbReference type="CDD" id="cd07218">
    <property type="entry name" value="Pat_iPLA2"/>
    <property type="match status" value="1"/>
</dbReference>
<accession>A0A336K5T3</accession>
<dbReference type="FunFam" id="3.40.1090.10:FF:000003">
    <property type="entry name" value="Patatin-like phospholipase domain-containing protein 2"/>
    <property type="match status" value="1"/>
</dbReference>
<dbReference type="GO" id="GO:0004806">
    <property type="term" value="F:triacylglycerol lipase activity"/>
    <property type="evidence" value="ECO:0007669"/>
    <property type="project" value="UniProtKB-EC"/>
</dbReference>
<dbReference type="AlphaFoldDB" id="A0A336K5T3"/>
<dbReference type="PANTHER" id="PTHR12406:SF41">
    <property type="entry name" value="BRUMMER, ISOFORM B-RELATED"/>
    <property type="match status" value="1"/>
</dbReference>
<dbReference type="EMBL" id="UFQT01000092">
    <property type="protein sequence ID" value="SSX19592.1"/>
    <property type="molecule type" value="Genomic_DNA"/>
</dbReference>
<dbReference type="GO" id="GO:0005811">
    <property type="term" value="C:lipid droplet"/>
    <property type="evidence" value="ECO:0007669"/>
    <property type="project" value="TreeGrafter"/>
</dbReference>
<feature type="region of interest" description="Disordered" evidence="5">
    <location>
        <begin position="636"/>
        <end position="657"/>
    </location>
</feature>
<dbReference type="InterPro" id="IPR002641">
    <property type="entry name" value="PNPLA_dom"/>
</dbReference>
<reference evidence="7" key="1">
    <citation type="submission" date="2018-04" db="EMBL/GenBank/DDBJ databases">
        <authorList>
            <person name="Go L.Y."/>
            <person name="Mitchell J.A."/>
        </authorList>
    </citation>
    <scope>NUCLEOTIDE SEQUENCE</scope>
    <source>
        <tissue evidence="7">Whole organism</tissue>
    </source>
</reference>
<keyword evidence="2 4" id="KW-0378">Hydrolase</keyword>
<name>A0A336K5T3_CULSO</name>
<evidence type="ECO:0000259" key="6">
    <source>
        <dbReference type="PROSITE" id="PS51635"/>
    </source>
</evidence>
<feature type="active site" description="Nucleophile" evidence="4">
    <location>
        <position position="38"/>
    </location>
</feature>
<dbReference type="EC" id="3.1.1.3" evidence="1"/>
<reference evidence="8" key="2">
    <citation type="submission" date="2018-07" db="EMBL/GenBank/DDBJ databases">
        <authorList>
            <person name="Quirk P.G."/>
            <person name="Krulwich T.A."/>
        </authorList>
    </citation>
    <scope>NUCLEOTIDE SEQUENCE</scope>
</reference>
<evidence type="ECO:0000256" key="5">
    <source>
        <dbReference type="SAM" id="MobiDB-lite"/>
    </source>
</evidence>
<evidence type="ECO:0000256" key="1">
    <source>
        <dbReference type="ARBA" id="ARBA00013279"/>
    </source>
</evidence>
<dbReference type="GO" id="GO:0055088">
    <property type="term" value="P:lipid homeostasis"/>
    <property type="evidence" value="ECO:0007669"/>
    <property type="project" value="TreeGrafter"/>
</dbReference>
<evidence type="ECO:0000256" key="4">
    <source>
        <dbReference type="PROSITE-ProRule" id="PRU01161"/>
    </source>
</evidence>
<dbReference type="OMA" id="TWLSQHT"/>
<proteinExistence type="predicted"/>
<dbReference type="VEuPathDB" id="VectorBase:CSON015092"/>
<feature type="compositionally biased region" description="Polar residues" evidence="5">
    <location>
        <begin position="637"/>
        <end position="657"/>
    </location>
</feature>
<dbReference type="Gene3D" id="3.40.1090.10">
    <property type="entry name" value="Cytosolic phospholipase A2 catalytic domain"/>
    <property type="match status" value="2"/>
</dbReference>
<keyword evidence="3 4" id="KW-0443">Lipid metabolism</keyword>
<feature type="active site" description="Proton acceptor" evidence="4">
    <location>
        <position position="157"/>
    </location>
</feature>
<dbReference type="InterPro" id="IPR016035">
    <property type="entry name" value="Acyl_Trfase/lysoPLipase"/>
</dbReference>
<dbReference type="EMBL" id="UFQS01000092">
    <property type="protein sequence ID" value="SSW99212.1"/>
    <property type="molecule type" value="Genomic_DNA"/>
</dbReference>
<keyword evidence="4" id="KW-0442">Lipid degradation</keyword>
<feature type="short sequence motif" description="GXGXXG" evidence="4">
    <location>
        <begin position="7"/>
        <end position="12"/>
    </location>
</feature>
<evidence type="ECO:0000256" key="3">
    <source>
        <dbReference type="ARBA" id="ARBA00023098"/>
    </source>
</evidence>
<dbReference type="GO" id="GO:0019433">
    <property type="term" value="P:triglyceride catabolic process"/>
    <property type="evidence" value="ECO:0007669"/>
    <property type="project" value="TreeGrafter"/>
</dbReference>
<feature type="short sequence motif" description="DGA/G" evidence="4">
    <location>
        <begin position="157"/>
        <end position="159"/>
    </location>
</feature>
<protein>
    <recommendedName>
        <fullName evidence="1">triacylglycerol lipase</fullName>
        <ecNumber evidence="1">3.1.1.3</ecNumber>
    </recommendedName>
</protein>
<evidence type="ECO:0000313" key="7">
    <source>
        <dbReference type="EMBL" id="SSW99212.1"/>
    </source>
</evidence>